<comment type="caution">
    <text evidence="5">The sequence shown here is derived from an EMBL/GenBank/DDBJ whole genome shotgun (WGS) entry which is preliminary data.</text>
</comment>
<evidence type="ECO:0000313" key="5">
    <source>
        <dbReference type="EMBL" id="EWG07901.1"/>
    </source>
</evidence>
<feature type="domain" description="Tyrosine specific protein phosphatases" evidence="4">
    <location>
        <begin position="74"/>
        <end position="142"/>
    </location>
</feature>
<evidence type="ECO:0000313" key="6">
    <source>
        <dbReference type="Proteomes" id="UP000054284"/>
    </source>
</evidence>
<dbReference type="SUPFAM" id="SSF52799">
    <property type="entry name" value="(Phosphotyrosine protein) phosphatases II"/>
    <property type="match status" value="1"/>
</dbReference>
<dbReference type="PROSITE" id="PS00383">
    <property type="entry name" value="TYR_PHOSPHATASE_1"/>
    <property type="match status" value="1"/>
</dbReference>
<gene>
    <name evidence="5" type="ORF">ASUL_02619</name>
</gene>
<dbReference type="InterPro" id="IPR057023">
    <property type="entry name" value="PTP-SAK"/>
</dbReference>
<feature type="domain" description="Tyrosine-protein phosphatase" evidence="3">
    <location>
        <begin position="62"/>
        <end position="144"/>
    </location>
</feature>
<dbReference type="PROSITE" id="PS50055">
    <property type="entry name" value="TYR_PHOSPHATASE_PTP"/>
    <property type="match status" value="1"/>
</dbReference>
<evidence type="ECO:0000259" key="2">
    <source>
        <dbReference type="PROSITE" id="PS50054"/>
    </source>
</evidence>
<protein>
    <submittedName>
        <fullName evidence="5">Dual specificity protein phosphatase</fullName>
    </submittedName>
</protein>
<dbReference type="SMART" id="SM00404">
    <property type="entry name" value="PTPc_motif"/>
    <property type="match status" value="1"/>
</dbReference>
<dbReference type="PROSITE" id="PS50056">
    <property type="entry name" value="TYR_PHOSPHATASE_2"/>
    <property type="match status" value="1"/>
</dbReference>
<organism evidence="5 6">
    <name type="scientific">Candidatus Aramenus sulfurataquae</name>
    <dbReference type="NCBI Taxonomy" id="1326980"/>
    <lineage>
        <taxon>Archaea</taxon>
        <taxon>Thermoproteota</taxon>
        <taxon>Thermoprotei</taxon>
        <taxon>Sulfolobales</taxon>
        <taxon>Sulfolobaceae</taxon>
        <taxon>Candidatus Aramenus</taxon>
    </lineage>
</organism>
<keyword evidence="1" id="KW-0378">Hydrolase</keyword>
<dbReference type="InterPro" id="IPR016130">
    <property type="entry name" value="Tyr_Pase_AS"/>
</dbReference>
<dbReference type="EMBL" id="ASRH01000002">
    <property type="protein sequence ID" value="EWG07901.1"/>
    <property type="molecule type" value="Genomic_DNA"/>
</dbReference>
<dbReference type="Proteomes" id="UP000054284">
    <property type="component" value="Unassembled WGS sequence"/>
</dbReference>
<dbReference type="PANTHER" id="PTHR23339">
    <property type="entry name" value="TYROSINE SPECIFIC PROTEIN PHOSPHATASE AND DUAL SPECIFICITY PROTEIN PHOSPHATASE"/>
    <property type="match status" value="1"/>
</dbReference>
<dbReference type="InterPro" id="IPR000242">
    <property type="entry name" value="PTP_cat"/>
</dbReference>
<dbReference type="GO" id="GO:0004725">
    <property type="term" value="F:protein tyrosine phosphatase activity"/>
    <property type="evidence" value="ECO:0007669"/>
    <property type="project" value="InterPro"/>
</dbReference>
<dbReference type="AlphaFoldDB" id="W7KX78"/>
<feature type="domain" description="Tyrosine-protein phosphatase" evidence="2">
    <location>
        <begin position="2"/>
        <end position="155"/>
    </location>
</feature>
<keyword evidence="6" id="KW-1185">Reference proteome</keyword>
<evidence type="ECO:0000256" key="1">
    <source>
        <dbReference type="ARBA" id="ARBA00022801"/>
    </source>
</evidence>
<evidence type="ECO:0000259" key="4">
    <source>
        <dbReference type="PROSITE" id="PS50056"/>
    </source>
</evidence>
<dbReference type="FunFam" id="3.90.190.10:FF:000157">
    <property type="entry name" value="Protein-tyrosine phosphatase"/>
    <property type="match status" value="1"/>
</dbReference>
<dbReference type="PROSITE" id="PS50054">
    <property type="entry name" value="TYR_PHOSPHATASE_DUAL"/>
    <property type="match status" value="1"/>
</dbReference>
<dbReference type="Gene3D" id="3.90.190.10">
    <property type="entry name" value="Protein tyrosine phosphatase superfamily"/>
    <property type="match status" value="1"/>
</dbReference>
<evidence type="ECO:0000259" key="3">
    <source>
        <dbReference type="PROSITE" id="PS50055"/>
    </source>
</evidence>
<dbReference type="InterPro" id="IPR000387">
    <property type="entry name" value="Tyr_Pase_dom"/>
</dbReference>
<dbReference type="InterPro" id="IPR050561">
    <property type="entry name" value="PTP"/>
</dbReference>
<dbReference type="PRINTS" id="PR00700">
    <property type="entry name" value="PRTYPHPHTASE"/>
</dbReference>
<accession>W7KX78</accession>
<name>W7KX78_9CREN</name>
<dbReference type="Pfam" id="PF22784">
    <property type="entry name" value="PTP-SAK"/>
    <property type="match status" value="1"/>
</dbReference>
<dbReference type="InterPro" id="IPR003595">
    <property type="entry name" value="Tyr_Pase_cat"/>
</dbReference>
<proteinExistence type="predicted"/>
<dbReference type="SMART" id="SM00195">
    <property type="entry name" value="DSPc"/>
    <property type="match status" value="1"/>
</dbReference>
<dbReference type="InterPro" id="IPR029021">
    <property type="entry name" value="Prot-tyrosine_phosphatase-like"/>
</dbReference>
<dbReference type="InterPro" id="IPR020422">
    <property type="entry name" value="TYR_PHOSPHATASE_DUAL_dom"/>
</dbReference>
<sequence>MRMYWVIKNEIGGSHIPYALDELKEWKSQGVRRVLVLPEEWEIEEVWGSADYYFSLLKEMGFEYLHVPIPDNYPPTEEQMEEIYRWLSKGGGNLVHCVGGIGRTGTVISAYLILKLGLDAQEAVEAVRRYRPNAVQSLQQFQFLLRLSERKWTTF</sequence>
<reference evidence="5 6" key="1">
    <citation type="journal article" date="2014" name="Genome Announc.">
        <title>Draft Genome Sequence of the Sulfolobales Archaeon AZ1, Obtained through Metagenomic Analysis of a Mexican Hot Spring.</title>
        <authorList>
            <person name="Servin-Garciduenas L.E."/>
            <person name="Martinez-Romero E."/>
        </authorList>
    </citation>
    <scope>NUCLEOTIDE SEQUENCE [LARGE SCALE GENOMIC DNA]</scope>
    <source>
        <strain evidence="5">AZ1-illumnia</strain>
    </source>
</reference>